<dbReference type="RefSeq" id="WP_006862330.1">
    <property type="nucleotide sequence ID" value="NZ_ACCL02000011.1"/>
</dbReference>
<dbReference type="AlphaFoldDB" id="C6LFY6"/>
<keyword evidence="3" id="KW-1185">Reference proteome</keyword>
<evidence type="ECO:0000313" key="3">
    <source>
        <dbReference type="Proteomes" id="UP000005561"/>
    </source>
</evidence>
<dbReference type="eggNOG" id="ENOG50332NT">
    <property type="taxonomic scope" value="Bacteria"/>
</dbReference>
<dbReference type="STRING" id="168384.SAMN05660368_03634"/>
<gene>
    <name evidence="2" type="ORF">BRYFOR_07546</name>
</gene>
<evidence type="ECO:0008006" key="4">
    <source>
        <dbReference type="Google" id="ProtNLM"/>
    </source>
</evidence>
<feature type="region of interest" description="Disordered" evidence="1">
    <location>
        <begin position="1"/>
        <end position="20"/>
    </location>
</feature>
<comment type="caution">
    <text evidence="2">The sequence shown here is derived from an EMBL/GenBank/DDBJ whole genome shotgun (WGS) entry which is preliminary data.</text>
</comment>
<evidence type="ECO:0000313" key="2">
    <source>
        <dbReference type="EMBL" id="EET60350.1"/>
    </source>
</evidence>
<accession>C6LFY6</accession>
<proteinExistence type="predicted"/>
<protein>
    <recommendedName>
        <fullName evidence="4">Phage tail assembly protein</fullName>
    </recommendedName>
</protein>
<reference evidence="2" key="1">
    <citation type="submission" date="2009-07" db="EMBL/GenBank/DDBJ databases">
        <authorList>
            <person name="Weinstock G."/>
            <person name="Sodergren E."/>
            <person name="Clifton S."/>
            <person name="Fulton L."/>
            <person name="Fulton B."/>
            <person name="Courtney L."/>
            <person name="Fronick C."/>
            <person name="Harrison M."/>
            <person name="Strong C."/>
            <person name="Farmer C."/>
            <person name="Delahaunty K."/>
            <person name="Markovic C."/>
            <person name="Hall O."/>
            <person name="Minx P."/>
            <person name="Tomlinson C."/>
            <person name="Mitreva M."/>
            <person name="Nelson J."/>
            <person name="Hou S."/>
            <person name="Wollam A."/>
            <person name="Pepin K.H."/>
            <person name="Johnson M."/>
            <person name="Bhonagiri V."/>
            <person name="Nash W.E."/>
            <person name="Warren W."/>
            <person name="Chinwalla A."/>
            <person name="Mardis E.R."/>
            <person name="Wilson R.K."/>
        </authorList>
    </citation>
    <scope>NUCLEOTIDE SEQUENCE [LARGE SCALE GENOMIC DNA]</scope>
    <source>
        <strain evidence="2">DSM 14469</strain>
    </source>
</reference>
<dbReference type="Proteomes" id="UP000005561">
    <property type="component" value="Unassembled WGS sequence"/>
</dbReference>
<feature type="compositionally biased region" description="Basic and acidic residues" evidence="1">
    <location>
        <begin position="1"/>
        <end position="18"/>
    </location>
</feature>
<organism evidence="2 3">
    <name type="scientific">Marvinbryantia formatexigens DSM 14469</name>
    <dbReference type="NCBI Taxonomy" id="478749"/>
    <lineage>
        <taxon>Bacteria</taxon>
        <taxon>Bacillati</taxon>
        <taxon>Bacillota</taxon>
        <taxon>Clostridia</taxon>
        <taxon>Lachnospirales</taxon>
        <taxon>Lachnospiraceae</taxon>
        <taxon>Marvinbryantia</taxon>
    </lineage>
</organism>
<dbReference type="EMBL" id="ACCL02000011">
    <property type="protein sequence ID" value="EET60350.1"/>
    <property type="molecule type" value="Genomic_DNA"/>
</dbReference>
<sequence length="123" mass="14382">MENLKDMKQQETAVKEPIAEVPEEQEENKYLIKFRKPFVWEDNTYTEIDLSGLEDMSARDMIQVQRTMERSGSINVLPEMSLEYACIFASKATKMPVEFFQAMPPKEAIKIKNKITNFFYGED</sequence>
<name>C6LFY6_9FIRM</name>
<evidence type="ECO:0000256" key="1">
    <source>
        <dbReference type="SAM" id="MobiDB-lite"/>
    </source>
</evidence>
<dbReference type="OrthoDB" id="1935314at2"/>